<keyword evidence="1" id="KW-0732">Signal</keyword>
<proteinExistence type="predicted"/>
<reference evidence="2 3" key="1">
    <citation type="submission" date="2017-08" db="EMBL/GenBank/DDBJ databases">
        <title>Fine stratification of microbial communities through a metagenomic profile of the photic zone.</title>
        <authorList>
            <person name="Haro-Moreno J.M."/>
            <person name="Lopez-Perez M."/>
            <person name="De La Torre J."/>
            <person name="Picazo A."/>
            <person name="Camacho A."/>
            <person name="Rodriguez-Valera F."/>
        </authorList>
    </citation>
    <scope>NUCLEOTIDE SEQUENCE [LARGE SCALE GENOMIC DNA]</scope>
    <source>
        <strain evidence="2">MED-G24</strain>
    </source>
</reference>
<feature type="chain" id="PRO_5013331963" description="Cyclase" evidence="1">
    <location>
        <begin position="20"/>
        <end position="108"/>
    </location>
</feature>
<evidence type="ECO:0000256" key="1">
    <source>
        <dbReference type="SAM" id="SignalP"/>
    </source>
</evidence>
<dbReference type="Proteomes" id="UP000219327">
    <property type="component" value="Unassembled WGS sequence"/>
</dbReference>
<sequence length="108" mass="11633">MKSRLLLISLMMYTALTQAADGPGELNNWGRWGDDDQKGAAKYIAAKHIVKAARLIKSGEMFSLAIQIAAAGPVHPSRIPPQHIMTGTGTDYVAVQPPAIGRMKFADD</sequence>
<name>A0A2A5WKD0_9GAMM</name>
<protein>
    <recommendedName>
        <fullName evidence="4">Cyclase</fullName>
    </recommendedName>
</protein>
<evidence type="ECO:0008006" key="4">
    <source>
        <dbReference type="Google" id="ProtNLM"/>
    </source>
</evidence>
<accession>A0A2A5WKD0</accession>
<dbReference type="EMBL" id="NTKD01000061">
    <property type="protein sequence ID" value="PDH36753.1"/>
    <property type="molecule type" value="Genomic_DNA"/>
</dbReference>
<organism evidence="2 3">
    <name type="scientific">OM182 bacterium MED-G24</name>
    <dbReference type="NCBI Taxonomy" id="1986255"/>
    <lineage>
        <taxon>Bacteria</taxon>
        <taxon>Pseudomonadati</taxon>
        <taxon>Pseudomonadota</taxon>
        <taxon>Gammaproteobacteria</taxon>
        <taxon>OMG group</taxon>
        <taxon>OM182 clade</taxon>
    </lineage>
</organism>
<dbReference type="AlphaFoldDB" id="A0A2A5WKD0"/>
<evidence type="ECO:0000313" key="2">
    <source>
        <dbReference type="EMBL" id="PDH36753.1"/>
    </source>
</evidence>
<gene>
    <name evidence="2" type="ORF">CNE99_09170</name>
</gene>
<comment type="caution">
    <text evidence="2">The sequence shown here is derived from an EMBL/GenBank/DDBJ whole genome shotgun (WGS) entry which is preliminary data.</text>
</comment>
<feature type="signal peptide" evidence="1">
    <location>
        <begin position="1"/>
        <end position="19"/>
    </location>
</feature>
<evidence type="ECO:0000313" key="3">
    <source>
        <dbReference type="Proteomes" id="UP000219327"/>
    </source>
</evidence>